<accession>W0RS01</accession>
<dbReference type="OrthoDB" id="162775at2"/>
<evidence type="ECO:0000313" key="4">
    <source>
        <dbReference type="EMBL" id="AHG93105.1"/>
    </source>
</evidence>
<keyword evidence="5" id="KW-1185">Reference proteome</keyword>
<evidence type="ECO:0000259" key="3">
    <source>
        <dbReference type="PROSITE" id="PS51186"/>
    </source>
</evidence>
<dbReference type="InterPro" id="IPR000182">
    <property type="entry name" value="GNAT_dom"/>
</dbReference>
<reference evidence="4 5" key="1">
    <citation type="journal article" date="2014" name="Genome Announc.">
        <title>Genome Sequence and Methylome of Soil Bacterium Gemmatirosa kalamazoonensis KBS708T, a Member of the Rarely Cultivated Gemmatimonadetes Phylum.</title>
        <authorList>
            <person name="Debruyn J.M."/>
            <person name="Radosevich M."/>
            <person name="Wommack K.E."/>
            <person name="Polson S.W."/>
            <person name="Hauser L.J."/>
            <person name="Fawaz M.N."/>
            <person name="Korlach J."/>
            <person name="Tsai Y.C."/>
        </authorList>
    </citation>
    <scope>NUCLEOTIDE SEQUENCE [LARGE SCALE GENOMIC DNA]</scope>
    <source>
        <strain evidence="4 5">KBS708</strain>
        <plasmid evidence="5">Plasmid 1</plasmid>
    </source>
</reference>
<dbReference type="PROSITE" id="PS51186">
    <property type="entry name" value="GNAT"/>
    <property type="match status" value="1"/>
</dbReference>
<dbReference type="InterPro" id="IPR050832">
    <property type="entry name" value="Bact_Acetyltransf"/>
</dbReference>
<evidence type="ECO:0000313" key="5">
    <source>
        <dbReference type="Proteomes" id="UP000019151"/>
    </source>
</evidence>
<dbReference type="KEGG" id="gba:J421_5570"/>
<evidence type="ECO:0000256" key="1">
    <source>
        <dbReference type="ARBA" id="ARBA00022679"/>
    </source>
</evidence>
<dbReference type="GO" id="GO:0016747">
    <property type="term" value="F:acyltransferase activity, transferring groups other than amino-acyl groups"/>
    <property type="evidence" value="ECO:0007669"/>
    <property type="project" value="InterPro"/>
</dbReference>
<proteinExistence type="predicted"/>
<protein>
    <submittedName>
        <fullName evidence="4">GCN5-related N-acetyltransferase</fullName>
    </submittedName>
</protein>
<dbReference type="InParanoid" id="W0RS01"/>
<dbReference type="PANTHER" id="PTHR43877:SF2">
    <property type="entry name" value="AMINOALKYLPHOSPHONATE N-ACETYLTRANSFERASE-RELATED"/>
    <property type="match status" value="1"/>
</dbReference>
<name>W0RS01_9BACT</name>
<evidence type="ECO:0000256" key="2">
    <source>
        <dbReference type="ARBA" id="ARBA00023315"/>
    </source>
</evidence>
<gene>
    <name evidence="4" type="ORF">J421_5570</name>
</gene>
<geneLocation type="plasmid" evidence="4 5">
    <name>1</name>
</geneLocation>
<dbReference type="HOGENOM" id="CLU_1882781_0_0_0"/>
<organism evidence="4 5">
    <name type="scientific">Gemmatirosa kalamazoonensis</name>
    <dbReference type="NCBI Taxonomy" id="861299"/>
    <lineage>
        <taxon>Bacteria</taxon>
        <taxon>Pseudomonadati</taxon>
        <taxon>Gemmatimonadota</taxon>
        <taxon>Gemmatimonadia</taxon>
        <taxon>Gemmatimonadales</taxon>
        <taxon>Gemmatimonadaceae</taxon>
        <taxon>Gemmatirosa</taxon>
    </lineage>
</organism>
<dbReference type="SUPFAM" id="SSF55729">
    <property type="entry name" value="Acyl-CoA N-acyltransferases (Nat)"/>
    <property type="match status" value="1"/>
</dbReference>
<keyword evidence="1 4" id="KW-0808">Transferase</keyword>
<sequence>MSSSPPDIREIDPSERERVIPILLLAEPSERSLRWSLDHLSDAVYAMSRDGRPVGAATVRWAGDPCEIVELGVAESEQGQGLGKRFVAWLLDEARRRGKRAMEVGTPNASLDNIAFYQRIGSHRYARSASSANSS</sequence>
<dbReference type="Pfam" id="PF00583">
    <property type="entry name" value="Acetyltransf_1"/>
    <property type="match status" value="1"/>
</dbReference>
<feature type="domain" description="N-acetyltransferase" evidence="3">
    <location>
        <begin position="6"/>
        <end position="135"/>
    </location>
</feature>
<keyword evidence="2" id="KW-0012">Acyltransferase</keyword>
<dbReference type="PANTHER" id="PTHR43877">
    <property type="entry name" value="AMINOALKYLPHOSPHONATE N-ACETYLTRANSFERASE-RELATED-RELATED"/>
    <property type="match status" value="1"/>
</dbReference>
<dbReference type="RefSeq" id="WP_025414414.1">
    <property type="nucleotide sequence ID" value="NZ_CP007129.1"/>
</dbReference>
<dbReference type="EMBL" id="CP007129">
    <property type="protein sequence ID" value="AHG93105.1"/>
    <property type="molecule type" value="Genomic_DNA"/>
</dbReference>
<dbReference type="Gene3D" id="3.40.630.30">
    <property type="match status" value="1"/>
</dbReference>
<dbReference type="Proteomes" id="UP000019151">
    <property type="component" value="Plasmid 1"/>
</dbReference>
<dbReference type="CDD" id="cd04301">
    <property type="entry name" value="NAT_SF"/>
    <property type="match status" value="1"/>
</dbReference>
<keyword evidence="4" id="KW-0614">Plasmid</keyword>
<dbReference type="InterPro" id="IPR016181">
    <property type="entry name" value="Acyl_CoA_acyltransferase"/>
</dbReference>
<dbReference type="AlphaFoldDB" id="W0RS01"/>